<evidence type="ECO:0000313" key="1">
    <source>
        <dbReference type="EMBL" id="KAJ2980587.1"/>
    </source>
</evidence>
<keyword evidence="2" id="KW-1185">Reference proteome</keyword>
<reference evidence="1" key="1">
    <citation type="submission" date="2022-08" db="EMBL/GenBank/DDBJ databases">
        <title>Genome Sequence of Lecanicillium fungicola.</title>
        <authorList>
            <person name="Buettner E."/>
        </authorList>
    </citation>
    <scope>NUCLEOTIDE SEQUENCE</scope>
    <source>
        <strain evidence="1">Babe33</strain>
    </source>
</reference>
<name>A0ACC1NMN9_9HYPO</name>
<gene>
    <name evidence="1" type="ORF">NQ176_g2551</name>
</gene>
<proteinExistence type="predicted"/>
<organism evidence="1 2">
    <name type="scientific">Zarea fungicola</name>
    <dbReference type="NCBI Taxonomy" id="93591"/>
    <lineage>
        <taxon>Eukaryota</taxon>
        <taxon>Fungi</taxon>
        <taxon>Dikarya</taxon>
        <taxon>Ascomycota</taxon>
        <taxon>Pezizomycotina</taxon>
        <taxon>Sordariomycetes</taxon>
        <taxon>Hypocreomycetidae</taxon>
        <taxon>Hypocreales</taxon>
        <taxon>Cordycipitaceae</taxon>
        <taxon>Zarea</taxon>
    </lineage>
</organism>
<comment type="caution">
    <text evidence="1">The sequence shown here is derived from an EMBL/GenBank/DDBJ whole genome shotgun (WGS) entry which is preliminary data.</text>
</comment>
<protein>
    <submittedName>
        <fullName evidence="1">Uncharacterized protein</fullName>
    </submittedName>
</protein>
<accession>A0ACC1NMN9</accession>
<dbReference type="Proteomes" id="UP001143910">
    <property type="component" value="Unassembled WGS sequence"/>
</dbReference>
<evidence type="ECO:0000313" key="2">
    <source>
        <dbReference type="Proteomes" id="UP001143910"/>
    </source>
</evidence>
<dbReference type="EMBL" id="JANJQO010000188">
    <property type="protein sequence ID" value="KAJ2980587.1"/>
    <property type="molecule type" value="Genomic_DNA"/>
</dbReference>
<sequence length="293" mass="31914">MDSLTDAHARLRGLSRLLVSFLLFCCAAVGPTFLNRRASGPKLNNFNCRSETHPNPVIMLHGLTASYEIELAPLGAHLQAHDFCTFAPFYGGFPFLPLIGGLKSADSSSKEIAKYITMVKEKTGADKVDIIGHSEGAFMTLYVPKFFPEISSIAQRLVAIAPPTRGSTVAGWYTLLGPGFTSLAKLIRPFCAFCSDDEPNSKPVLALNKGPIVQQGNTLTVIASRNDESITPTTTAFVHEDGVTNIYVQDYCPADFTGHIGEGYDPNVAELVRNSLEDQIGRHFKCEYIQLPI</sequence>